<feature type="domain" description="EAL" evidence="1">
    <location>
        <begin position="9"/>
        <end position="255"/>
    </location>
</feature>
<dbReference type="Proteomes" id="UP000886100">
    <property type="component" value="Unassembled WGS sequence"/>
</dbReference>
<dbReference type="PANTHER" id="PTHR33121:SF70">
    <property type="entry name" value="SIGNALING PROTEIN YKOW"/>
    <property type="match status" value="1"/>
</dbReference>
<dbReference type="InterPro" id="IPR035919">
    <property type="entry name" value="EAL_sf"/>
</dbReference>
<dbReference type="PANTHER" id="PTHR33121">
    <property type="entry name" value="CYCLIC DI-GMP PHOSPHODIESTERASE PDEF"/>
    <property type="match status" value="1"/>
</dbReference>
<evidence type="ECO:0000313" key="2">
    <source>
        <dbReference type="EMBL" id="HHH14023.1"/>
    </source>
</evidence>
<dbReference type="InterPro" id="IPR001633">
    <property type="entry name" value="EAL_dom"/>
</dbReference>
<evidence type="ECO:0000259" key="1">
    <source>
        <dbReference type="PROSITE" id="PS50883"/>
    </source>
</evidence>
<gene>
    <name evidence="2" type="ORF">ENJ98_07280</name>
</gene>
<dbReference type="GO" id="GO:0071111">
    <property type="term" value="F:cyclic-guanylate-specific phosphodiesterase activity"/>
    <property type="evidence" value="ECO:0007669"/>
    <property type="project" value="InterPro"/>
</dbReference>
<dbReference type="Gene3D" id="3.20.20.450">
    <property type="entry name" value="EAL domain"/>
    <property type="match status" value="1"/>
</dbReference>
<dbReference type="SUPFAM" id="SSF141868">
    <property type="entry name" value="EAL domain-like"/>
    <property type="match status" value="1"/>
</dbReference>
<protein>
    <submittedName>
        <fullName evidence="2">EAL domain-containing protein</fullName>
    </submittedName>
</protein>
<sequence length="255" mass="28988">MSKPLPEQNIRLLKLMKQALEQDLLRPSYKPLLQVRFPTRKSFQLGCDLQTGTGQLIPYSSLEKLARLTQTSGELDRWLLEQGLEALKRLHREEAESLLVIPQSATALSDPEYPRRLERQKELRELSFRGLVIAFRLSAISKDLKQANRCFSELHEMGVETMIEGFNHHPAALKILRALGSRYVSVSESLQKGEDGVVEHRIKACHRLGVRILLPEINGPDEVNLHWSAGADLLAGNYIQPPTRDIDFRFPPVII</sequence>
<dbReference type="EMBL" id="DROM01000435">
    <property type="protein sequence ID" value="HHH14023.1"/>
    <property type="molecule type" value="Genomic_DNA"/>
</dbReference>
<reference evidence="2" key="1">
    <citation type="journal article" date="2020" name="mSystems">
        <title>Genome- and Community-Level Interaction Insights into Carbon Utilization and Element Cycling Functions of Hydrothermarchaeota in Hydrothermal Sediment.</title>
        <authorList>
            <person name="Zhou Z."/>
            <person name="Liu Y."/>
            <person name="Xu W."/>
            <person name="Pan J."/>
            <person name="Luo Z.H."/>
            <person name="Li M."/>
        </authorList>
    </citation>
    <scope>NUCLEOTIDE SEQUENCE [LARGE SCALE GENOMIC DNA]</scope>
    <source>
        <strain evidence="2">HyVt-535</strain>
    </source>
</reference>
<dbReference type="InterPro" id="IPR050706">
    <property type="entry name" value="Cyclic-di-GMP_PDE-like"/>
</dbReference>
<dbReference type="PROSITE" id="PS50883">
    <property type="entry name" value="EAL"/>
    <property type="match status" value="1"/>
</dbReference>
<dbReference type="SMART" id="SM00052">
    <property type="entry name" value="EAL"/>
    <property type="match status" value="1"/>
</dbReference>
<name>A0A7C5N3X0_9GAMM</name>
<organism evidence="2">
    <name type="scientific">Thiolapillus brandeum</name>
    <dbReference type="NCBI Taxonomy" id="1076588"/>
    <lineage>
        <taxon>Bacteria</taxon>
        <taxon>Pseudomonadati</taxon>
        <taxon>Pseudomonadota</taxon>
        <taxon>Gammaproteobacteria</taxon>
        <taxon>Chromatiales</taxon>
        <taxon>Sedimenticolaceae</taxon>
        <taxon>Thiolapillus</taxon>
    </lineage>
</organism>
<accession>A0A7C5N3X0</accession>
<dbReference type="AlphaFoldDB" id="A0A7C5N3X0"/>
<dbReference type="Pfam" id="PF00563">
    <property type="entry name" value="EAL"/>
    <property type="match status" value="1"/>
</dbReference>
<comment type="caution">
    <text evidence="2">The sequence shown here is derived from an EMBL/GenBank/DDBJ whole genome shotgun (WGS) entry which is preliminary data.</text>
</comment>
<proteinExistence type="predicted"/>